<keyword evidence="3" id="KW-1185">Reference proteome</keyword>
<dbReference type="OrthoDB" id="5860875at2759"/>
<dbReference type="Proteomes" id="UP000270094">
    <property type="component" value="Unassembled WGS sequence"/>
</dbReference>
<name>A0A3P7JJY0_STRVU</name>
<dbReference type="AlphaFoldDB" id="A0A3P7JJY0"/>
<dbReference type="Gene3D" id="3.10.450.10">
    <property type="match status" value="1"/>
</dbReference>
<proteinExistence type="predicted"/>
<keyword evidence="1" id="KW-0732">Signal</keyword>
<sequence>MSYLIFAFVLLYAVAFTNSQIMAGGRMDQNPNDPEYMEKAWKAAKTLNEDSAANSGPYVMRPIKVSVECRNLNIGILRKYGR</sequence>
<feature type="chain" id="PRO_5018052102" description="Cystatin domain-containing protein" evidence="1">
    <location>
        <begin position="20"/>
        <end position="82"/>
    </location>
</feature>
<protein>
    <recommendedName>
        <fullName evidence="4">Cystatin domain-containing protein</fullName>
    </recommendedName>
</protein>
<dbReference type="SUPFAM" id="SSF54403">
    <property type="entry name" value="Cystatin/monellin"/>
    <property type="match status" value="1"/>
</dbReference>
<feature type="signal peptide" evidence="1">
    <location>
        <begin position="1"/>
        <end position="19"/>
    </location>
</feature>
<reference evidence="2 3" key="1">
    <citation type="submission" date="2018-11" db="EMBL/GenBank/DDBJ databases">
        <authorList>
            <consortium name="Pathogen Informatics"/>
        </authorList>
    </citation>
    <scope>NUCLEOTIDE SEQUENCE [LARGE SCALE GENOMIC DNA]</scope>
</reference>
<evidence type="ECO:0000313" key="3">
    <source>
        <dbReference type="Proteomes" id="UP000270094"/>
    </source>
</evidence>
<accession>A0A3P7JJY0</accession>
<dbReference type="InterPro" id="IPR046350">
    <property type="entry name" value="Cystatin_sf"/>
</dbReference>
<evidence type="ECO:0000313" key="2">
    <source>
        <dbReference type="EMBL" id="VDM83786.1"/>
    </source>
</evidence>
<evidence type="ECO:0000256" key="1">
    <source>
        <dbReference type="SAM" id="SignalP"/>
    </source>
</evidence>
<gene>
    <name evidence="2" type="ORF">SVUK_LOCUS18784</name>
</gene>
<organism evidence="2 3">
    <name type="scientific">Strongylus vulgaris</name>
    <name type="common">Blood worm</name>
    <dbReference type="NCBI Taxonomy" id="40348"/>
    <lineage>
        <taxon>Eukaryota</taxon>
        <taxon>Metazoa</taxon>
        <taxon>Ecdysozoa</taxon>
        <taxon>Nematoda</taxon>
        <taxon>Chromadorea</taxon>
        <taxon>Rhabditida</taxon>
        <taxon>Rhabditina</taxon>
        <taxon>Rhabditomorpha</taxon>
        <taxon>Strongyloidea</taxon>
        <taxon>Strongylidae</taxon>
        <taxon>Strongylus</taxon>
    </lineage>
</organism>
<evidence type="ECO:0008006" key="4">
    <source>
        <dbReference type="Google" id="ProtNLM"/>
    </source>
</evidence>
<dbReference type="EMBL" id="UYYB01125308">
    <property type="protein sequence ID" value="VDM83786.1"/>
    <property type="molecule type" value="Genomic_DNA"/>
</dbReference>